<proteinExistence type="predicted"/>
<gene>
    <name evidence="4" type="ORF">P8192_03945</name>
</gene>
<dbReference type="InterPro" id="IPR014710">
    <property type="entry name" value="RmlC-like_jellyroll"/>
</dbReference>
<evidence type="ECO:0000313" key="4">
    <source>
        <dbReference type="EMBL" id="WFP17275.1"/>
    </source>
</evidence>
<dbReference type="SUPFAM" id="SSF51182">
    <property type="entry name" value="RmlC-like cupins"/>
    <property type="match status" value="1"/>
</dbReference>
<dbReference type="Pfam" id="PF02311">
    <property type="entry name" value="AraC_binding"/>
    <property type="match status" value="1"/>
</dbReference>
<dbReference type="EMBL" id="CP121252">
    <property type="protein sequence ID" value="WFP17275.1"/>
    <property type="molecule type" value="Genomic_DNA"/>
</dbReference>
<evidence type="ECO:0000259" key="3">
    <source>
        <dbReference type="Pfam" id="PF10006"/>
    </source>
</evidence>
<dbReference type="InterPro" id="IPR011051">
    <property type="entry name" value="RmlC_Cupin_sf"/>
</dbReference>
<dbReference type="Proteomes" id="UP001219037">
    <property type="component" value="Chromosome"/>
</dbReference>
<protein>
    <submittedName>
        <fullName evidence="4">DUF2249 domain-containing protein</fullName>
    </submittedName>
</protein>
<organism evidence="4 5">
    <name type="scientific">Citricoccus muralis</name>
    <dbReference type="NCBI Taxonomy" id="169134"/>
    <lineage>
        <taxon>Bacteria</taxon>
        <taxon>Bacillati</taxon>
        <taxon>Actinomycetota</taxon>
        <taxon>Actinomycetes</taxon>
        <taxon>Micrococcales</taxon>
        <taxon>Micrococcaceae</taxon>
        <taxon>Citricoccus</taxon>
    </lineage>
</organism>
<keyword evidence="5" id="KW-1185">Reference proteome</keyword>
<sequence>MTEVEIDLRDIPRPRRHRQIFVRFDHLNVGDALLLLADHEPERLHQDFDRELPGSFVWESLGENAGVWRVRITKLTSTALPRWMGSTETADHDDDVTSGGSIWQLTPAARDMDANVIALGAGDRIDTHNGPELDVLIHVVAGSGTLSTEGGDVQLVRGDIVWLPRRSQRRFQAGPEGLRYLSVHHRKPTLNITAAPPR</sequence>
<accession>A0ABY8H996</accession>
<evidence type="ECO:0000256" key="1">
    <source>
        <dbReference type="ARBA" id="ARBA00023125"/>
    </source>
</evidence>
<evidence type="ECO:0000259" key="2">
    <source>
        <dbReference type="Pfam" id="PF02311"/>
    </source>
</evidence>
<feature type="domain" description="DUF2249" evidence="3">
    <location>
        <begin position="5"/>
        <end position="74"/>
    </location>
</feature>
<evidence type="ECO:0000313" key="5">
    <source>
        <dbReference type="Proteomes" id="UP001219037"/>
    </source>
</evidence>
<dbReference type="CDD" id="cd02208">
    <property type="entry name" value="cupin_RmlC-like"/>
    <property type="match status" value="1"/>
</dbReference>
<name>A0ABY8H996_9MICC</name>
<dbReference type="Pfam" id="PF10006">
    <property type="entry name" value="DUF2249"/>
    <property type="match status" value="1"/>
</dbReference>
<dbReference type="RefSeq" id="WP_278158661.1">
    <property type="nucleotide sequence ID" value="NZ_CP121252.1"/>
</dbReference>
<dbReference type="Gene3D" id="2.60.120.10">
    <property type="entry name" value="Jelly Rolls"/>
    <property type="match status" value="1"/>
</dbReference>
<feature type="domain" description="AraC-type arabinose-binding/dimerisation" evidence="2">
    <location>
        <begin position="135"/>
        <end position="184"/>
    </location>
</feature>
<keyword evidence="1" id="KW-0238">DNA-binding</keyword>
<dbReference type="InterPro" id="IPR018720">
    <property type="entry name" value="DUF2249"/>
</dbReference>
<dbReference type="InterPro" id="IPR003313">
    <property type="entry name" value="AraC-bd"/>
</dbReference>
<reference evidence="4 5" key="1">
    <citation type="submission" date="2023-04" db="EMBL/GenBank/DDBJ databases">
        <title>Funneling lignin-derived compounds into biodiesel using alkali-halophilic Citricoccus sp. P2.</title>
        <authorList>
            <person name="Luo C.-B."/>
        </authorList>
    </citation>
    <scope>NUCLEOTIDE SEQUENCE [LARGE SCALE GENOMIC DNA]</scope>
    <source>
        <strain evidence="4 5">P2</strain>
    </source>
</reference>